<gene>
    <name evidence="2" type="ORF">METZ01_LOCUS323367</name>
</gene>
<protein>
    <recommendedName>
        <fullName evidence="1">Surface antigen domain-containing protein</fullName>
    </recommendedName>
</protein>
<evidence type="ECO:0000313" key="2">
    <source>
        <dbReference type="EMBL" id="SVC70513.1"/>
    </source>
</evidence>
<dbReference type="AlphaFoldDB" id="A0A382PAV3"/>
<evidence type="ECO:0000259" key="1">
    <source>
        <dbReference type="Pfam" id="PF16998"/>
    </source>
</evidence>
<proteinExistence type="predicted"/>
<feature type="non-terminal residue" evidence="2">
    <location>
        <position position="1"/>
    </location>
</feature>
<dbReference type="Pfam" id="PF16998">
    <property type="entry name" value="17kDa_Anti_2"/>
    <property type="match status" value="1"/>
</dbReference>
<reference evidence="2" key="1">
    <citation type="submission" date="2018-05" db="EMBL/GenBank/DDBJ databases">
        <authorList>
            <person name="Lanie J.A."/>
            <person name="Ng W.-L."/>
            <person name="Kazmierczak K.M."/>
            <person name="Andrzejewski T.M."/>
            <person name="Davidsen T.M."/>
            <person name="Wayne K.J."/>
            <person name="Tettelin H."/>
            <person name="Glass J.I."/>
            <person name="Rusch D."/>
            <person name="Podicherti R."/>
            <person name="Tsui H.-C.T."/>
            <person name="Winkler M.E."/>
        </authorList>
    </citation>
    <scope>NUCLEOTIDE SEQUENCE</scope>
</reference>
<organism evidence="2">
    <name type="scientific">marine metagenome</name>
    <dbReference type="NCBI Taxonomy" id="408172"/>
    <lineage>
        <taxon>unclassified sequences</taxon>
        <taxon>metagenomes</taxon>
        <taxon>ecological metagenomes</taxon>
    </lineage>
</organism>
<dbReference type="InterPro" id="IPR032635">
    <property type="entry name" value="Anti_2"/>
</dbReference>
<name>A0A382PAV3_9ZZZZ</name>
<sequence>TQASLTAGLKSESAEMMMMTFQKTLEESKSGFSQTWHNPNTSTSGTVTVISTYYRHKRPCREFVATVYGINGTKNKYGDACRWNQYDWRLNLEGGLLSGSGRSVLQPQILFNE</sequence>
<dbReference type="EMBL" id="UINC01106092">
    <property type="protein sequence ID" value="SVC70513.1"/>
    <property type="molecule type" value="Genomic_DNA"/>
</dbReference>
<accession>A0A382PAV3</accession>
<feature type="domain" description="Surface antigen" evidence="1">
    <location>
        <begin position="32"/>
        <end position="90"/>
    </location>
</feature>